<dbReference type="OrthoDB" id="86126at2157"/>
<feature type="region of interest" description="Disordered" evidence="1">
    <location>
        <begin position="668"/>
        <end position="694"/>
    </location>
</feature>
<dbReference type="EMBL" id="HE613800">
    <property type="protein sequence ID" value="CCE70217.1"/>
    <property type="molecule type" value="Genomic_DNA"/>
</dbReference>
<dbReference type="eggNOG" id="arCOG03270">
    <property type="taxonomic scope" value="Archaea"/>
</dbReference>
<organism evidence="3 5">
    <name type="scientific">Pyrococcus abyssi (strain GE5 / Orsay)</name>
    <dbReference type="NCBI Taxonomy" id="272844"/>
    <lineage>
        <taxon>Archaea</taxon>
        <taxon>Methanobacteriati</taxon>
        <taxon>Methanobacteriota</taxon>
        <taxon>Thermococci</taxon>
        <taxon>Thermococcales</taxon>
        <taxon>Thermococcaceae</taxon>
        <taxon>Pyrococcus</taxon>
    </lineage>
</organism>
<evidence type="ECO:0000256" key="1">
    <source>
        <dbReference type="SAM" id="MobiDB-lite"/>
    </source>
</evidence>
<keyword evidence="2" id="KW-0812">Transmembrane</keyword>
<evidence type="ECO:0000313" key="4">
    <source>
        <dbReference type="EMBL" id="CCE70217.1"/>
    </source>
</evidence>
<dbReference type="PATRIC" id="fig|272844.11.peg.861"/>
<proteinExistence type="predicted"/>
<dbReference type="EMBL" id="AJ248285">
    <property type="protein sequence ID" value="CAB49730.1"/>
    <property type="molecule type" value="Genomic_DNA"/>
</dbReference>
<evidence type="ECO:0000313" key="3">
    <source>
        <dbReference type="EMBL" id="CAB49730.1"/>
    </source>
</evidence>
<dbReference type="KEGG" id="pab:PAB1818"/>
<evidence type="ECO:0000313" key="6">
    <source>
        <dbReference type="Proteomes" id="UP000009139"/>
    </source>
</evidence>
<feature type="compositionally biased region" description="Basic and acidic residues" evidence="1">
    <location>
        <begin position="677"/>
        <end position="694"/>
    </location>
</feature>
<dbReference type="HOGENOM" id="CLU_399907_0_0_2"/>
<reference evidence="3 5" key="4">
    <citation type="journal article" date="2003" name="Mol. Microbiol.">
        <title>An integrated analysis of the genome of the hyperthermophilic archaeon Pyrococcus abyssi.</title>
        <authorList>
            <person name="Cohen G."/>
            <person name="Barbe V."/>
            <person name="Flament D."/>
            <person name="Galperin M."/>
            <person name="Heilig R."/>
            <person name="Ripp R."/>
            <person name="Lecompte O."/>
            <person name="Prieur D."/>
            <person name="Poch O."/>
            <person name="Quellerou J."/>
            <person name="Thierry J.C."/>
            <person name="Van der Oost J."/>
            <person name="Weissenbach J."/>
            <person name="Zivanovic Y."/>
            <person name="Forterre P."/>
        </authorList>
    </citation>
    <scope>NUCLEOTIDE SEQUENCE [LARGE SCALE GENOMIC DNA]</scope>
    <source>
        <strain evidence="5">GE5 / Orsay</strain>
        <strain evidence="3">Orsay</strain>
    </source>
</reference>
<evidence type="ECO:0000313" key="5">
    <source>
        <dbReference type="Proteomes" id="UP000000810"/>
    </source>
</evidence>
<evidence type="ECO:0008006" key="7">
    <source>
        <dbReference type="Google" id="ProtNLM"/>
    </source>
</evidence>
<dbReference type="AlphaFoldDB" id="Q9V0H3"/>
<protein>
    <recommendedName>
        <fullName evidence="7">DNA cytosine methyltransferase</fullName>
    </recommendedName>
</protein>
<keyword evidence="2" id="KW-0472">Membrane</keyword>
<reference evidence="3" key="3">
    <citation type="journal article" date="2001" name="Genome Res.">
        <title>Genome evolution at the genus level: comparison of three complete genomes of hyperthermophilic archaea.</title>
        <authorList>
            <person name="Lecompte O."/>
            <person name="Ripp R."/>
            <person name="Puzos-Barbe V."/>
            <person name="Duprat S."/>
            <person name="Heilig R."/>
            <person name="Dietrich J."/>
            <person name="Thierry J.C."/>
            <person name="Poch O."/>
        </authorList>
    </citation>
    <scope>NUCLEOTIDE SEQUENCE</scope>
    <source>
        <strain evidence="3">Orsay</strain>
    </source>
</reference>
<keyword evidence="5" id="KW-1185">Reference proteome</keyword>
<evidence type="ECO:0000256" key="2">
    <source>
        <dbReference type="SAM" id="Phobius"/>
    </source>
</evidence>
<dbReference type="STRING" id="272844.PAB1818"/>
<accession>Q9V0H3</accession>
<dbReference type="PIR" id="A75127">
    <property type="entry name" value="A75127"/>
</dbReference>
<name>Q9V0H3_PYRAB</name>
<keyword evidence="2" id="KW-1133">Transmembrane helix</keyword>
<dbReference type="Proteomes" id="UP000009139">
    <property type="component" value="Chromosome"/>
</dbReference>
<reference evidence="4 6" key="5">
    <citation type="journal article" date="2012" name="Curr. Microbiol.">
        <title>Re-annotation of two hyperthermophilic archaea Pyrococcus abyssi GE5 and Pyrococcus furiosus DSM 3638.</title>
        <authorList>
            <person name="Gao J."/>
            <person name="Wang J."/>
        </authorList>
    </citation>
    <scope>GENOME REANNOTATION</scope>
    <source>
        <strain evidence="4">GE5</strain>
        <strain evidence="6">GE5 / Orsay</strain>
    </source>
</reference>
<reference evidence="3" key="2">
    <citation type="journal article" date="2000" name="J. Mol. Biol.">
        <title>Archaeal homologs of eukaryotic methylation guide small nucleolar RNAs: lessons from the Pyrococcus genomes.</title>
        <authorList>
            <person name="Gaspin C."/>
            <person name="Cavaille J."/>
            <person name="Erauso G."/>
        </authorList>
    </citation>
    <scope>NUCLEOTIDE SEQUENCE</scope>
    <source>
        <strain evidence="3">Orsay</strain>
    </source>
</reference>
<dbReference type="RefSeq" id="WP_010867938.1">
    <property type="nucleotide sequence ID" value="NC_000868.1"/>
</dbReference>
<gene>
    <name evidence="3" type="ordered locus">PAB1818</name>
</gene>
<feature type="transmembrane region" description="Helical" evidence="2">
    <location>
        <begin position="631"/>
        <end position="655"/>
    </location>
</feature>
<sequence length="694" mass="77890">MRKTGILLVALILLSLISGISKVSGEVSYSQLSTVGLKLGWGIKFAQRYVVKVEDVDESWTKVRIRVYENNAPVKTFILGEGKTGYYPDTTNTLFTIKVVGIWKDKEMIYIKLATPLKKLEEGLVLEEGDSYKFSSPFPSYKIKVTDVPSDSAAEFEITYPNGQTVKREIEVNSALSISYKVGELTQSSYIVVKLIKAEKNNKVVVDIYGAKVTFSNPQILKPEKEETGTTKTIQEAIRKVVYEGILYTGETLKIEYNKTEYGIRLLSVGYYSKFELIDSKGNELEKFSVREGGSYELVKAPFRIEIPPNSIDLLYNRTYIRVFGPLEATYTPIIREANVTVDLDVSEKRLLLGGDELVVFIKVKNRGRGNAFQVKVLAPIPNNFELKSGIGSWTLSTLEPFSEMPVLVYTLKPNKVGEYTLGPVIVEYYDEAGKKIIVKSNIIERIVVYGTPKVSLEVKGLTENETWSNYIETKENSTIKLRFKISASKGDGRYEFIKNATLIVDTGDFLDGKEILNLGSLEAGKEKVIDAQYLVLKRGVYSLGVTLVYQDPIGNVHKIEYPNLVLINSVPPKVIIKKEKEVIEKWPEPNELPHYIDTVLSTLSNPEPLAEKIANVSSKYLPPKENKEGVIIKVLGALTFIFGALFIVVGYLAMKYKNDLETLKAKRRKTRPGGLPKKEEKGKEEGEIKIKEV</sequence>
<reference evidence="3" key="1">
    <citation type="submission" date="1999-07" db="EMBL/GenBank/DDBJ databases">
        <authorList>
            <person name="Genoscope"/>
        </authorList>
    </citation>
    <scope>NUCLEOTIDE SEQUENCE</scope>
    <source>
        <strain evidence="3">Orsay</strain>
    </source>
</reference>
<dbReference type="Proteomes" id="UP000000810">
    <property type="component" value="Chromosome"/>
</dbReference>